<proteinExistence type="predicted"/>
<organism evidence="1 2">
    <name type="scientific">Hyaloperonospora arabidopsidis (strain Emoy2)</name>
    <name type="common">Downy mildew agent</name>
    <name type="synonym">Peronospora arabidopsidis</name>
    <dbReference type="NCBI Taxonomy" id="559515"/>
    <lineage>
        <taxon>Eukaryota</taxon>
        <taxon>Sar</taxon>
        <taxon>Stramenopiles</taxon>
        <taxon>Oomycota</taxon>
        <taxon>Peronosporomycetes</taxon>
        <taxon>Peronosporales</taxon>
        <taxon>Peronosporaceae</taxon>
        <taxon>Hyaloperonospora</taxon>
    </lineage>
</organism>
<dbReference type="EMBL" id="JH597776">
    <property type="status" value="NOT_ANNOTATED_CDS"/>
    <property type="molecule type" value="Genomic_DNA"/>
</dbReference>
<keyword evidence="2" id="KW-1185">Reference proteome</keyword>
<accession>M4B1T9</accession>
<reference evidence="1" key="2">
    <citation type="submission" date="2015-06" db="UniProtKB">
        <authorList>
            <consortium name="EnsemblProtists"/>
        </authorList>
    </citation>
    <scope>IDENTIFICATION</scope>
    <source>
        <strain evidence="1">Emoy2</strain>
    </source>
</reference>
<name>M4B1T9_HYAAE</name>
<protein>
    <submittedName>
        <fullName evidence="1">Uncharacterized protein</fullName>
    </submittedName>
</protein>
<dbReference type="HOGENOM" id="CLU_2077596_0_0_1"/>
<dbReference type="InParanoid" id="M4B1T9"/>
<evidence type="ECO:0000313" key="2">
    <source>
        <dbReference type="Proteomes" id="UP000011713"/>
    </source>
</evidence>
<reference evidence="2" key="1">
    <citation type="journal article" date="2010" name="Science">
        <title>Signatures of adaptation to obligate biotrophy in the Hyaloperonospora arabidopsidis genome.</title>
        <authorList>
            <person name="Baxter L."/>
            <person name="Tripathy S."/>
            <person name="Ishaque N."/>
            <person name="Boot N."/>
            <person name="Cabral A."/>
            <person name="Kemen E."/>
            <person name="Thines M."/>
            <person name="Ah-Fong A."/>
            <person name="Anderson R."/>
            <person name="Badejoko W."/>
            <person name="Bittner-Eddy P."/>
            <person name="Boore J.L."/>
            <person name="Chibucos M.C."/>
            <person name="Coates M."/>
            <person name="Dehal P."/>
            <person name="Delehaunty K."/>
            <person name="Dong S."/>
            <person name="Downton P."/>
            <person name="Dumas B."/>
            <person name="Fabro G."/>
            <person name="Fronick C."/>
            <person name="Fuerstenberg S.I."/>
            <person name="Fulton L."/>
            <person name="Gaulin E."/>
            <person name="Govers F."/>
            <person name="Hughes L."/>
            <person name="Humphray S."/>
            <person name="Jiang R.H."/>
            <person name="Judelson H."/>
            <person name="Kamoun S."/>
            <person name="Kyung K."/>
            <person name="Meijer H."/>
            <person name="Minx P."/>
            <person name="Morris P."/>
            <person name="Nelson J."/>
            <person name="Phuntumart V."/>
            <person name="Qutob D."/>
            <person name="Rehmany A."/>
            <person name="Rougon-Cardoso A."/>
            <person name="Ryden P."/>
            <person name="Torto-Alalibo T."/>
            <person name="Studholme D."/>
            <person name="Wang Y."/>
            <person name="Win J."/>
            <person name="Wood J."/>
            <person name="Clifton S.W."/>
            <person name="Rogers J."/>
            <person name="Van den Ackerveken G."/>
            <person name="Jones J.D."/>
            <person name="McDowell J.M."/>
            <person name="Beynon J."/>
            <person name="Tyler B.M."/>
        </authorList>
    </citation>
    <scope>NUCLEOTIDE SEQUENCE [LARGE SCALE GENOMIC DNA]</scope>
    <source>
        <strain evidence="2">Emoy2</strain>
    </source>
</reference>
<dbReference type="Proteomes" id="UP000011713">
    <property type="component" value="Unassembled WGS sequence"/>
</dbReference>
<dbReference type="EnsemblProtists" id="HpaT800236">
    <property type="protein sequence ID" value="HpaP800236"/>
    <property type="gene ID" value="HpaG800236"/>
</dbReference>
<evidence type="ECO:0000313" key="1">
    <source>
        <dbReference type="EnsemblProtists" id="HpaP800236"/>
    </source>
</evidence>
<sequence length="118" mass="13047">MDPHLSLHFYDGVVKCFSKVVDLRSSESKVPEIRGPRRRHELGTSGVCRRTMGRLLPVYWLNGIEGCRPQPRLPIGRPGPSSGRPRSLIGGLGIVVKGLWKIMDPEAIAMKGEGATFR</sequence>
<dbReference type="AlphaFoldDB" id="M4B1T9"/>
<dbReference type="VEuPathDB" id="FungiDB:HpaG800236"/>